<evidence type="ECO:0000256" key="5">
    <source>
        <dbReference type="SAM" id="Phobius"/>
    </source>
</evidence>
<dbReference type="Gene3D" id="1.20.1250.20">
    <property type="entry name" value="MFS general substrate transporter like domains"/>
    <property type="match status" value="1"/>
</dbReference>
<keyword evidence="4 5" id="KW-0472">Membrane</keyword>
<dbReference type="EMBL" id="ACJE01000020">
    <property type="protein sequence ID" value="EHA18929.1"/>
    <property type="molecule type" value="Genomic_DNA"/>
</dbReference>
<evidence type="ECO:0000313" key="7">
    <source>
        <dbReference type="EMBL" id="EHA18929.1"/>
    </source>
</evidence>
<comment type="subcellular location">
    <subcellularLocation>
        <location evidence="1">Membrane</location>
        <topology evidence="1">Multi-pass membrane protein</topology>
    </subcellularLocation>
</comment>
<keyword evidence="3 5" id="KW-1133">Transmembrane helix</keyword>
<feature type="transmembrane region" description="Helical" evidence="5">
    <location>
        <begin position="407"/>
        <end position="428"/>
    </location>
</feature>
<evidence type="ECO:0000256" key="4">
    <source>
        <dbReference type="ARBA" id="ARBA00023136"/>
    </source>
</evidence>
<dbReference type="Proteomes" id="UP000009038">
    <property type="component" value="Unassembled WGS sequence"/>
</dbReference>
<feature type="transmembrane region" description="Helical" evidence="5">
    <location>
        <begin position="270"/>
        <end position="290"/>
    </location>
</feature>
<dbReference type="GO" id="GO:0005886">
    <property type="term" value="C:plasma membrane"/>
    <property type="evidence" value="ECO:0007669"/>
    <property type="project" value="TreeGrafter"/>
</dbReference>
<dbReference type="InterPro" id="IPR020846">
    <property type="entry name" value="MFS_dom"/>
</dbReference>
<name>G3YDR2_ASPNA</name>
<dbReference type="PROSITE" id="PS50850">
    <property type="entry name" value="MFS"/>
    <property type="match status" value="1"/>
</dbReference>
<feature type="domain" description="Major facilitator superfamily (MFS) profile" evidence="6">
    <location>
        <begin position="9"/>
        <end position="481"/>
    </location>
</feature>
<evidence type="ECO:0000256" key="1">
    <source>
        <dbReference type="ARBA" id="ARBA00004141"/>
    </source>
</evidence>
<feature type="transmembrane region" description="Helical" evidence="5">
    <location>
        <begin position="73"/>
        <end position="93"/>
    </location>
</feature>
<accession>G3YDR2</accession>
<dbReference type="CDD" id="cd17502">
    <property type="entry name" value="MFS_Azr1_MDR_like"/>
    <property type="match status" value="1"/>
</dbReference>
<gene>
    <name evidence="7" type="ORF">ASPNIDRAFT_202333</name>
</gene>
<comment type="caution">
    <text evidence="7">The sequence shown here is derived from an EMBL/GenBank/DDBJ whole genome shotgun (WGS) entry which is preliminary data.</text>
</comment>
<dbReference type="Pfam" id="PF07690">
    <property type="entry name" value="MFS_1"/>
    <property type="match status" value="1"/>
</dbReference>
<dbReference type="InterPro" id="IPR011701">
    <property type="entry name" value="MFS"/>
</dbReference>
<dbReference type="PANTHER" id="PTHR23501:SF198">
    <property type="entry name" value="AZOLE RESISTANCE PROTEIN 1-RELATED"/>
    <property type="match status" value="1"/>
</dbReference>
<feature type="transmembrane region" description="Helical" evidence="5">
    <location>
        <begin position="44"/>
        <end position="61"/>
    </location>
</feature>
<feature type="transmembrane region" description="Helical" evidence="5">
    <location>
        <begin position="130"/>
        <end position="150"/>
    </location>
</feature>
<dbReference type="PANTHER" id="PTHR23501">
    <property type="entry name" value="MAJOR FACILITATOR SUPERFAMILY"/>
    <property type="match status" value="1"/>
</dbReference>
<dbReference type="SUPFAM" id="SSF103473">
    <property type="entry name" value="MFS general substrate transporter"/>
    <property type="match status" value="1"/>
</dbReference>
<protein>
    <recommendedName>
        <fullName evidence="6">Major facilitator superfamily (MFS) profile domain-containing protein</fullName>
    </recommendedName>
</protein>
<keyword evidence="2 5" id="KW-0812">Transmembrane</keyword>
<dbReference type="OrthoDB" id="10021397at2759"/>
<proteinExistence type="predicted"/>
<feature type="transmembrane region" description="Helical" evidence="5">
    <location>
        <begin position="202"/>
        <end position="221"/>
    </location>
</feature>
<dbReference type="Gene3D" id="1.20.1720.10">
    <property type="entry name" value="Multidrug resistance protein D"/>
    <property type="match status" value="1"/>
</dbReference>
<dbReference type="HOGENOM" id="CLU_000960_22_1_1"/>
<dbReference type="AlphaFoldDB" id="G3YDR2"/>
<feature type="transmembrane region" description="Helical" evidence="5">
    <location>
        <begin position="99"/>
        <end position="123"/>
    </location>
</feature>
<feature type="transmembrane region" description="Helical" evidence="5">
    <location>
        <begin position="227"/>
        <end position="250"/>
    </location>
</feature>
<feature type="transmembrane region" description="Helical" evidence="5">
    <location>
        <begin position="7"/>
        <end position="32"/>
    </location>
</feature>
<feature type="transmembrane region" description="Helical" evidence="5">
    <location>
        <begin position="162"/>
        <end position="182"/>
    </location>
</feature>
<sequence length="481" mass="52177">MHGFKLFAIFVGICFGAFLMSLDIFVIATAIPSITSDFHDTAQLAWYPAAYSLTTCALTPLAGKLSSSFPLRWIYISFFSIFMVGSFVCGFAPNSNAFIVGRAIAGIGASGVASGGFVIVLTVSPEKSKPLLLGICSSCFAMGLILAPVIGGAFTQDTTWRWCFWVNLPPGALTLLSMLFLFKPPSIQRNKTVAQRILDLDLIGCAIFVPAVFMLLLAMMWGGTKEAWNSATTIGLFVGSGVAFIIFVLWEGYKGENAMVPGNVVARRTVTFCVLFSFCHFGSVGILNYYLPEWFQVVEGASPLQSGTRVLASVLSQIVGTLFAGFLARKVHYYNPWLHIGPLFMCTAAALYTHFSAFHTPSSHWIGFQVIQGLGVGMAQQMPSLIVQHTVRDKPELMPVAISLNLFFQYLGATIMQALGGIVFRSVLYPELADHAGLNSEQIALLSAGGMADVRNTVEEYFPDLLHSVLEAYNTAITSTF</sequence>
<dbReference type="InterPro" id="IPR036259">
    <property type="entry name" value="MFS_trans_sf"/>
</dbReference>
<organism evidence="7 8">
    <name type="scientific">Aspergillus niger (strain ATCC 1015 / CBS 113.46 / FGSC A1144 / LSHB Ac4 / NCTC 3858a / NRRL 328 / USDA 3528.7)</name>
    <dbReference type="NCBI Taxonomy" id="380704"/>
    <lineage>
        <taxon>Eukaryota</taxon>
        <taxon>Fungi</taxon>
        <taxon>Dikarya</taxon>
        <taxon>Ascomycota</taxon>
        <taxon>Pezizomycotina</taxon>
        <taxon>Eurotiomycetes</taxon>
        <taxon>Eurotiomycetidae</taxon>
        <taxon>Eurotiales</taxon>
        <taxon>Aspergillaceae</taxon>
        <taxon>Aspergillus</taxon>
        <taxon>Aspergillus subgen. Circumdati</taxon>
    </lineage>
</organism>
<feature type="transmembrane region" description="Helical" evidence="5">
    <location>
        <begin position="337"/>
        <end position="355"/>
    </location>
</feature>
<evidence type="ECO:0000313" key="8">
    <source>
        <dbReference type="Proteomes" id="UP000009038"/>
    </source>
</evidence>
<feature type="transmembrane region" description="Helical" evidence="5">
    <location>
        <begin position="310"/>
        <end position="328"/>
    </location>
</feature>
<dbReference type="GO" id="GO:0022857">
    <property type="term" value="F:transmembrane transporter activity"/>
    <property type="evidence" value="ECO:0007669"/>
    <property type="project" value="InterPro"/>
</dbReference>
<evidence type="ECO:0000256" key="3">
    <source>
        <dbReference type="ARBA" id="ARBA00022989"/>
    </source>
</evidence>
<evidence type="ECO:0000256" key="2">
    <source>
        <dbReference type="ARBA" id="ARBA00022692"/>
    </source>
</evidence>
<evidence type="ECO:0000259" key="6">
    <source>
        <dbReference type="PROSITE" id="PS50850"/>
    </source>
</evidence>
<reference evidence="7 8" key="1">
    <citation type="journal article" date="2011" name="Genome Res.">
        <title>Comparative genomics of citric-acid-producing Aspergillus niger ATCC 1015 versus enzyme-producing CBS 513.88.</title>
        <authorList>
            <person name="Andersen M.R."/>
            <person name="Salazar M.P."/>
            <person name="Schaap P.J."/>
            <person name="van de Vondervoort P.J."/>
            <person name="Culley D."/>
            <person name="Thykaer J."/>
            <person name="Frisvad J.C."/>
            <person name="Nielsen K.F."/>
            <person name="Albang R."/>
            <person name="Albermann K."/>
            <person name="Berka R.M."/>
            <person name="Braus G.H."/>
            <person name="Braus-Stromeyer S.A."/>
            <person name="Corrochano L.M."/>
            <person name="Dai Z."/>
            <person name="van Dijck P.W."/>
            <person name="Hofmann G."/>
            <person name="Lasure L.L."/>
            <person name="Magnuson J.K."/>
            <person name="Menke H."/>
            <person name="Meijer M."/>
            <person name="Meijer S.L."/>
            <person name="Nielsen J.B."/>
            <person name="Nielsen M.L."/>
            <person name="van Ooyen A.J."/>
            <person name="Pel H.J."/>
            <person name="Poulsen L."/>
            <person name="Samson R.A."/>
            <person name="Stam H."/>
            <person name="Tsang A."/>
            <person name="van den Brink J.M."/>
            <person name="Atkins A."/>
            <person name="Aerts A."/>
            <person name="Shapiro H."/>
            <person name="Pangilinan J."/>
            <person name="Salamov A."/>
            <person name="Lou Y."/>
            <person name="Lindquist E."/>
            <person name="Lucas S."/>
            <person name="Grimwood J."/>
            <person name="Grigoriev I.V."/>
            <person name="Kubicek C.P."/>
            <person name="Martinez D."/>
            <person name="van Peij N.N."/>
            <person name="Roubos J.A."/>
            <person name="Nielsen J."/>
            <person name="Baker S.E."/>
        </authorList>
    </citation>
    <scope>NUCLEOTIDE SEQUENCE [LARGE SCALE GENOMIC DNA]</scope>
    <source>
        <strain evidence="8">ATCC 1015 / CBS 113.46 / FGSC A1144 / LSHB Ac4 / NCTC 3858a / NRRL 328 / USDA 3528.7</strain>
    </source>
</reference>
<feature type="non-terminal residue" evidence="7">
    <location>
        <position position="481"/>
    </location>
</feature>